<keyword evidence="2" id="KW-1185">Reference proteome</keyword>
<name>B7LP72_ESCF3</name>
<sequence>MMSNDSIINTTLIDMKFICERLGMTDKWIYKLIQDGRFPKPIKLGRSSKWKLSEVDQWLQDQIIASRGS</sequence>
<dbReference type="Gene3D" id="1.10.238.160">
    <property type="match status" value="1"/>
</dbReference>
<dbReference type="Pfam" id="PF05930">
    <property type="entry name" value="Phage_AlpA"/>
    <property type="match status" value="1"/>
</dbReference>
<dbReference type="InterPro" id="IPR010260">
    <property type="entry name" value="AlpA"/>
</dbReference>
<organism evidence="1 2">
    <name type="scientific">Escherichia fergusonii (strain ATCC 35469 / DSM 13698 / CCUG 18766 / IAM 14443 / JCM 21226 / LMG 7866 / NBRC 102419 / NCTC 12128 / CDC 0568-73)</name>
    <dbReference type="NCBI Taxonomy" id="585054"/>
    <lineage>
        <taxon>Bacteria</taxon>
        <taxon>Pseudomonadati</taxon>
        <taxon>Pseudomonadota</taxon>
        <taxon>Gammaproteobacteria</taxon>
        <taxon>Enterobacterales</taxon>
        <taxon>Enterobacteriaceae</taxon>
        <taxon>Escherichia</taxon>
    </lineage>
</organism>
<proteinExistence type="predicted"/>
<evidence type="ECO:0000313" key="1">
    <source>
        <dbReference type="EMBL" id="CAQ90288.1"/>
    </source>
</evidence>
<accession>B7LP72</accession>
<dbReference type="EMBL" id="CU928158">
    <property type="protein sequence ID" value="CAQ90288.1"/>
    <property type="molecule type" value="Genomic_DNA"/>
</dbReference>
<dbReference type="HOGENOM" id="CLU_140176_22_1_6"/>
<protein>
    <submittedName>
        <fullName evidence="1">Regulatory protein</fullName>
    </submittedName>
</protein>
<evidence type="ECO:0000313" key="2">
    <source>
        <dbReference type="Proteomes" id="UP000000745"/>
    </source>
</evidence>
<dbReference type="RefSeq" id="WP_000987389.1">
    <property type="nucleotide sequence ID" value="NC_011740.1"/>
</dbReference>
<reference evidence="2" key="1">
    <citation type="journal article" date="2009" name="PLoS Genet.">
        <title>Organised genome dynamics in the Escherichia coli species results in highly diverse adaptive paths.</title>
        <authorList>
            <person name="Touchon M."/>
            <person name="Hoede C."/>
            <person name="Tenaillon O."/>
            <person name="Barbe V."/>
            <person name="Baeriswyl S."/>
            <person name="Bidet P."/>
            <person name="Bingen E."/>
            <person name="Bonacorsi S."/>
            <person name="Bouchier C."/>
            <person name="Bouvet O."/>
            <person name="Calteau A."/>
            <person name="Chiapello H."/>
            <person name="Clermont O."/>
            <person name="Cruveiller S."/>
            <person name="Danchin A."/>
            <person name="Diard M."/>
            <person name="Dossat C."/>
            <person name="Karoui M.E."/>
            <person name="Frapy E."/>
            <person name="Garry L."/>
            <person name="Ghigo J.M."/>
            <person name="Gilles A.M."/>
            <person name="Johnson J."/>
            <person name="Le Bouguenec C."/>
            <person name="Lescat M."/>
            <person name="Mangenot S."/>
            <person name="Martinez-Jehanne V."/>
            <person name="Matic I."/>
            <person name="Nassif X."/>
            <person name="Oztas S."/>
            <person name="Petit M.A."/>
            <person name="Pichon C."/>
            <person name="Rouy Z."/>
            <person name="Ruf C.S."/>
            <person name="Schneider D."/>
            <person name="Tourret J."/>
            <person name="Vacherie B."/>
            <person name="Vallenet D."/>
            <person name="Medigue C."/>
            <person name="Rocha E.P.C."/>
            <person name="Denamur E."/>
        </authorList>
    </citation>
    <scope>NUCLEOTIDE SEQUENCE [LARGE SCALE GENOMIC DNA]</scope>
    <source>
        <strain evidence="2">ATCC 35469 / DSM 13698 / BCRC 15582 / CCUG 18766 / IAM 14443 / JCM 21226 / LMG 7866 / NBRC 102419 / NCTC 12128 / CDC 0568-73</strain>
    </source>
</reference>
<dbReference type="Proteomes" id="UP000000745">
    <property type="component" value="Chromosome"/>
</dbReference>
<dbReference type="KEGG" id="efe:EFER_2794"/>
<dbReference type="GeneID" id="75056173"/>
<gene>
    <name evidence="1" type="ordered locus">EFER_2794</name>
</gene>
<dbReference type="AlphaFoldDB" id="B7LP72"/>